<feature type="signal peptide" evidence="5">
    <location>
        <begin position="1"/>
        <end position="19"/>
    </location>
</feature>
<dbReference type="InterPro" id="IPR039448">
    <property type="entry name" value="Beta_helix"/>
</dbReference>
<feature type="domain" description="Right handed beta helix" evidence="6">
    <location>
        <begin position="264"/>
        <end position="375"/>
    </location>
</feature>
<evidence type="ECO:0000256" key="1">
    <source>
        <dbReference type="ARBA" id="ARBA00022729"/>
    </source>
</evidence>
<sequence>MGGKISRLFFAILFLGVEAELLNGCHRYSIYDFSHENERNSSAKLGIGYGRNQYHTNHGWFRFRIRTDVGTYDGKIKSSCSNRIGAPICGMDQWRWIEDKIPYNGSTNSYLYKQDLCIHDQTKIIIQQCRPGYYVYYLQVTDLPLYCIVPTSGSIIDQDDAKINHEVKWRAEKGPYFITSSMTIGTKGILTIEEGTRIVSAEGISITVHGRLIIQGSQLQRVAIGTNGKQWQGIIIHNTIPLITQLSYLDLYHAGGSKTPENAAAITARGSKLIINNVAITDSFGNGIALHGANMTIHSSKIINSRNHGLYLRSNSNIAVVDCRIANNGGYGMKSLDIKANIHLERNIFNSNTMGAIEVIADQGTISNNVIINHNISFPHHLLSASFSRTSSFTDNNISHNIVNGKKSWMLYLGSHIQYFQRNTIVYNTADIITAIFVQQNVINATNNIFNNFYGSFELITFNHHYNPVGSIDHIDKGYIDARYCYWGSRDILEIAKRIHDFNDDNQLPPILFRQFRLNNATDSATATTSSSTVIYHFDAIVNHERWLKNKYHVIPSGINLAVWYPGQLTIAPGCQVRFNHQSKMIVYGSIQAQGDNNTRIVFMPNINQGYKNKLNDNHDHFHWQLVLQNGFFRYVSFLRGSNNMIDIVKNYVEFTYCQLHGAQGNALLLRKAKLNISHSLIEKNHGYGIQIQNPIGTSYIDDCLLRWNQGGIHISGRNEFQYSQVWIRNNILGNQIGNQATLAFNISQNRMLTLQKEAIQPQRPDIFVINNTLSHNYIFNHPVIDIFLAKGIRVAFNFNYIIHNIAQGAPIMSVNCQGVGKWNGSQFNNNQFMGNMAISVTKDQNVANKSCLGVTICNQEGQSSYRNNILLNYHNRYEFADESSLPYHDFIDARFSYWGSHNIIGISERINDFQQRRCGYVVDFYPYAMDKQLMPITPEFHIHDRDIDQDETWNSTRPHLIYRSIRLHAKAVLHILDGATIYFYPTTAMRIDGKIIANGTRRHRIRFTSFLGRRAHPGDWQQLSIHSKFQSLFSYCDFGYGGLSSAMVKVTDLSAAFYQCTFAYSLHPLLQSHRSICQMCSLITVDPNKFQIESNDIHVAVGSDVPLHIHFIGTDAAWIEYCKIRIDGLSSKMYLSYGQQINGSWFLSCQQIRGNDLRLYANDQVDQRLGSTVITLFVSHNERMIARSWFSLTLITDRNFTTTAITNEYRNGTRTDHPATTVVVIITVCSIILAMGLIITIATWMYFRYGRRFPWQRMDKEHEESLTDGKGMA</sequence>
<dbReference type="Gene3D" id="2.160.20.10">
    <property type="entry name" value="Single-stranded right-handed beta-helix, Pectin lyase-like"/>
    <property type="match status" value="1"/>
</dbReference>
<dbReference type="InParanoid" id="B3RRE7"/>
<dbReference type="InterPro" id="IPR012334">
    <property type="entry name" value="Pectin_lyas_fold"/>
</dbReference>
<keyword evidence="2" id="KW-0677">Repeat</keyword>
<dbReference type="CTD" id="6751543"/>
<dbReference type="KEGG" id="tad:TRIADDRAFT_54209"/>
<feature type="chain" id="PRO_5002796868" description="Right handed beta helix domain-containing protein" evidence="5">
    <location>
        <begin position="20"/>
        <end position="1274"/>
    </location>
</feature>
<evidence type="ECO:0000313" key="7">
    <source>
        <dbReference type="EMBL" id="EDV26863.1"/>
    </source>
</evidence>
<accession>B3RRE7</accession>
<keyword evidence="1 5" id="KW-0732">Signal</keyword>
<dbReference type="GO" id="GO:0045217">
    <property type="term" value="P:cell-cell junction maintenance"/>
    <property type="evidence" value="ECO:0000318"/>
    <property type="project" value="GO_Central"/>
</dbReference>
<dbReference type="PANTHER" id="PTHR47653:SF1">
    <property type="entry name" value="DELETED IN MALIGNANT BRAIN TUMORS 1 PROTEIN"/>
    <property type="match status" value="1"/>
</dbReference>
<evidence type="ECO:0000313" key="8">
    <source>
        <dbReference type="Proteomes" id="UP000009022"/>
    </source>
</evidence>
<proteinExistence type="predicted"/>
<dbReference type="EMBL" id="DS985243">
    <property type="protein sequence ID" value="EDV26863.1"/>
    <property type="molecule type" value="Genomic_DNA"/>
</dbReference>
<dbReference type="GO" id="GO:0016020">
    <property type="term" value="C:membrane"/>
    <property type="evidence" value="ECO:0000318"/>
    <property type="project" value="GO_Central"/>
</dbReference>
<dbReference type="SMART" id="SM00710">
    <property type="entry name" value="PbH1"/>
    <property type="match status" value="9"/>
</dbReference>
<keyword evidence="3" id="KW-0325">Glycoprotein</keyword>
<dbReference type="InterPro" id="IPR053243">
    <property type="entry name" value="SJ_maturation_regulator"/>
</dbReference>
<dbReference type="AlphaFoldDB" id="B3RRE7"/>
<dbReference type="InterPro" id="IPR011050">
    <property type="entry name" value="Pectin_lyase_fold/virulence"/>
</dbReference>
<dbReference type="HOGENOM" id="CLU_263697_0_0_1"/>
<reference evidence="7 8" key="1">
    <citation type="journal article" date="2008" name="Nature">
        <title>The Trichoplax genome and the nature of placozoans.</title>
        <authorList>
            <person name="Srivastava M."/>
            <person name="Begovic E."/>
            <person name="Chapman J."/>
            <person name="Putnam N.H."/>
            <person name="Hellsten U."/>
            <person name="Kawashima T."/>
            <person name="Kuo A."/>
            <person name="Mitros T."/>
            <person name="Salamov A."/>
            <person name="Carpenter M.L."/>
            <person name="Signorovitch A.Y."/>
            <person name="Moreno M.A."/>
            <person name="Kamm K."/>
            <person name="Grimwood J."/>
            <person name="Schmutz J."/>
            <person name="Shapiro H."/>
            <person name="Grigoriev I.V."/>
            <person name="Buss L.W."/>
            <person name="Schierwater B."/>
            <person name="Dellaporta S.L."/>
            <person name="Rokhsar D.S."/>
        </authorList>
    </citation>
    <scope>NUCLEOTIDE SEQUENCE [LARGE SCALE GENOMIC DNA]</scope>
    <source>
        <strain evidence="7 8">Grell-BS-1999</strain>
    </source>
</reference>
<dbReference type="Proteomes" id="UP000009022">
    <property type="component" value="Unassembled WGS sequence"/>
</dbReference>
<organism evidence="7 8">
    <name type="scientific">Trichoplax adhaerens</name>
    <name type="common">Trichoplax reptans</name>
    <dbReference type="NCBI Taxonomy" id="10228"/>
    <lineage>
        <taxon>Eukaryota</taxon>
        <taxon>Metazoa</taxon>
        <taxon>Placozoa</taxon>
        <taxon>Uniplacotomia</taxon>
        <taxon>Trichoplacea</taxon>
        <taxon>Trichoplacidae</taxon>
        <taxon>Trichoplax</taxon>
    </lineage>
</organism>
<keyword evidence="8" id="KW-1185">Reference proteome</keyword>
<keyword evidence="4" id="KW-1133">Transmembrane helix</keyword>
<evidence type="ECO:0000256" key="5">
    <source>
        <dbReference type="SAM" id="SignalP"/>
    </source>
</evidence>
<dbReference type="InterPro" id="IPR006626">
    <property type="entry name" value="PbH1"/>
</dbReference>
<dbReference type="Pfam" id="PF13229">
    <property type="entry name" value="Beta_helix"/>
    <property type="match status" value="1"/>
</dbReference>
<evidence type="ECO:0000259" key="6">
    <source>
        <dbReference type="Pfam" id="PF13229"/>
    </source>
</evidence>
<gene>
    <name evidence="7" type="ORF">TRIADDRAFT_54209</name>
</gene>
<evidence type="ECO:0000256" key="3">
    <source>
        <dbReference type="ARBA" id="ARBA00023180"/>
    </source>
</evidence>
<protein>
    <recommendedName>
        <fullName evidence="6">Right handed beta helix domain-containing protein</fullName>
    </recommendedName>
</protein>
<dbReference type="RefSeq" id="XP_002110859.1">
    <property type="nucleotide sequence ID" value="XM_002110823.1"/>
</dbReference>
<evidence type="ECO:0000256" key="2">
    <source>
        <dbReference type="ARBA" id="ARBA00022737"/>
    </source>
</evidence>
<keyword evidence="4" id="KW-0812">Transmembrane</keyword>
<evidence type="ECO:0000256" key="4">
    <source>
        <dbReference type="SAM" id="Phobius"/>
    </source>
</evidence>
<name>B3RRE7_TRIAD</name>
<feature type="transmembrane region" description="Helical" evidence="4">
    <location>
        <begin position="1223"/>
        <end position="1248"/>
    </location>
</feature>
<dbReference type="GeneID" id="6751543"/>
<dbReference type="SUPFAM" id="SSF51126">
    <property type="entry name" value="Pectin lyase-like"/>
    <property type="match status" value="2"/>
</dbReference>
<dbReference type="PhylomeDB" id="B3RRE7"/>
<dbReference type="PANTHER" id="PTHR47653">
    <property type="entry name" value="PROTEIN BARK BEETLE"/>
    <property type="match status" value="1"/>
</dbReference>
<keyword evidence="4" id="KW-0472">Membrane</keyword>